<name>A0AAJ0C7K5_9PEZI</name>
<sequence>MVIRQPPHYTSGRFSAHNLSPEALDVDNQHDAETRRGRSPTPRPNTPPEPSSASTVFPASCSAPASVILGDHTHLTIPSLDDEDECGIVRSIAILNPFKTTFGGQHALLNDHCAMDILLEGDKAATTLSRTDLPNGADSRPFPDALSVQGLNELGFGSYLAGPDVVPVSHANGLEVDKKPSTFEVLPEQGAGQGLQTIDDASTTEVGKEGVAEEESPAGEDSPAEEDSPAGDKGGSGDPFQDDLDPDMDDETNSDWDTHEQVEKHLEDYNEFKSAIKGHEKWTDAQAHLHKLIALRGSWPMLRRDWTFNFRTRNIYPWVYAPEGSRKKVAINARSDEFRAAKSLEALFDLSALICSYRQIRMEARIGPVLTKALERHIDWAMHDAGVSKRIYIPTLQVYEFDPAAYDMESGDEFGSDSELDSDPISDEVEKRLRRLAAKHRLDLVLPGRIHLPEAEWEYRSPPPLLFAFVVVQHMVMIINLDSSHPENEIIVFVEINMSEADQWLWNALAVTLPVQVARDALWAIKDTLPEVEMMEVDDPDI</sequence>
<feature type="compositionally biased region" description="Acidic residues" evidence="1">
    <location>
        <begin position="240"/>
        <end position="254"/>
    </location>
</feature>
<evidence type="ECO:0000256" key="1">
    <source>
        <dbReference type="SAM" id="MobiDB-lite"/>
    </source>
</evidence>
<dbReference type="AlphaFoldDB" id="A0AAJ0C7K5"/>
<proteinExistence type="predicted"/>
<dbReference type="GeneID" id="85312740"/>
<feature type="compositionally biased region" description="Pro residues" evidence="1">
    <location>
        <begin position="41"/>
        <end position="50"/>
    </location>
</feature>
<keyword evidence="3" id="KW-1185">Reference proteome</keyword>
<feature type="region of interest" description="Disordered" evidence="1">
    <location>
        <begin position="1"/>
        <end position="58"/>
    </location>
</feature>
<protein>
    <submittedName>
        <fullName evidence="2">Uncharacterized protein</fullName>
    </submittedName>
</protein>
<dbReference type="RefSeq" id="XP_060287836.1">
    <property type="nucleotide sequence ID" value="XM_060429553.1"/>
</dbReference>
<accession>A0AAJ0C7K5</accession>
<feature type="compositionally biased region" description="Polar residues" evidence="1">
    <location>
        <begin position="194"/>
        <end position="205"/>
    </location>
</feature>
<evidence type="ECO:0000313" key="2">
    <source>
        <dbReference type="EMBL" id="KAK1771623.1"/>
    </source>
</evidence>
<dbReference type="EMBL" id="MU838998">
    <property type="protein sequence ID" value="KAK1771623.1"/>
    <property type="molecule type" value="Genomic_DNA"/>
</dbReference>
<feature type="region of interest" description="Disordered" evidence="1">
    <location>
        <begin position="188"/>
        <end position="258"/>
    </location>
</feature>
<feature type="compositionally biased region" description="Acidic residues" evidence="1">
    <location>
        <begin position="212"/>
        <end position="229"/>
    </location>
</feature>
<organism evidence="2 3">
    <name type="scientific">Phialemonium atrogriseum</name>
    <dbReference type="NCBI Taxonomy" id="1093897"/>
    <lineage>
        <taxon>Eukaryota</taxon>
        <taxon>Fungi</taxon>
        <taxon>Dikarya</taxon>
        <taxon>Ascomycota</taxon>
        <taxon>Pezizomycotina</taxon>
        <taxon>Sordariomycetes</taxon>
        <taxon>Sordariomycetidae</taxon>
        <taxon>Cephalothecales</taxon>
        <taxon>Cephalothecaceae</taxon>
        <taxon>Phialemonium</taxon>
    </lineage>
</organism>
<reference evidence="2" key="1">
    <citation type="submission" date="2023-06" db="EMBL/GenBank/DDBJ databases">
        <title>Genome-scale phylogeny and comparative genomics of the fungal order Sordariales.</title>
        <authorList>
            <consortium name="Lawrence Berkeley National Laboratory"/>
            <person name="Hensen N."/>
            <person name="Bonometti L."/>
            <person name="Westerberg I."/>
            <person name="Brannstrom I.O."/>
            <person name="Guillou S."/>
            <person name="Cros-Aarteil S."/>
            <person name="Calhoun S."/>
            <person name="Haridas S."/>
            <person name="Kuo A."/>
            <person name="Mondo S."/>
            <person name="Pangilinan J."/>
            <person name="Riley R."/>
            <person name="Labutti K."/>
            <person name="Andreopoulos B."/>
            <person name="Lipzen A."/>
            <person name="Chen C."/>
            <person name="Yanf M."/>
            <person name="Daum C."/>
            <person name="Ng V."/>
            <person name="Clum A."/>
            <person name="Steindorff A."/>
            <person name="Ohm R."/>
            <person name="Martin F."/>
            <person name="Silar P."/>
            <person name="Natvig D."/>
            <person name="Lalanne C."/>
            <person name="Gautier V."/>
            <person name="Ament-Velasquez S.L."/>
            <person name="Kruys A."/>
            <person name="Hutchinson M.I."/>
            <person name="Powell A.J."/>
            <person name="Barry K."/>
            <person name="Miller A.N."/>
            <person name="Grigoriev I.V."/>
            <person name="Debuchy R."/>
            <person name="Gladieux P."/>
            <person name="Thoren M.H."/>
            <person name="Johannesson H."/>
        </authorList>
    </citation>
    <scope>NUCLEOTIDE SEQUENCE</scope>
    <source>
        <strain evidence="2">8032-3</strain>
    </source>
</reference>
<comment type="caution">
    <text evidence="2">The sequence shown here is derived from an EMBL/GenBank/DDBJ whole genome shotgun (WGS) entry which is preliminary data.</text>
</comment>
<dbReference type="Proteomes" id="UP001244011">
    <property type="component" value="Unassembled WGS sequence"/>
</dbReference>
<evidence type="ECO:0000313" key="3">
    <source>
        <dbReference type="Proteomes" id="UP001244011"/>
    </source>
</evidence>
<feature type="compositionally biased region" description="Basic and acidic residues" evidence="1">
    <location>
        <begin position="27"/>
        <end position="36"/>
    </location>
</feature>
<gene>
    <name evidence="2" type="ORF">QBC33DRAFT_554784</name>
</gene>